<name>A0A0F7L5W1_9VIRU</name>
<evidence type="ECO:0000313" key="1">
    <source>
        <dbReference type="EMBL" id="AKH46892.1"/>
    </source>
</evidence>
<sequence length="82" mass="8560">MKLLGLSTDSAGRLGIGSCHQGKETSALTAGYTAMQLCACSMFVGIPSLISPSLNRLDHAESKALWGVGSVNVLHPLCARRC</sequence>
<accession>A0A0F7L5W1</accession>
<reference evidence="1" key="1">
    <citation type="journal article" date="2015" name="Front. Microbiol.">
        <title>Combining genomic sequencing methods to explore viral diversity and reveal potential virus-host interactions.</title>
        <authorList>
            <person name="Chow C.E."/>
            <person name="Winget D.M."/>
            <person name="White R.A.III."/>
            <person name="Hallam S.J."/>
            <person name="Suttle C.A."/>
        </authorList>
    </citation>
    <scope>NUCLEOTIDE SEQUENCE</scope>
    <source>
        <strain evidence="1">Anoxic2_3</strain>
    </source>
</reference>
<protein>
    <submittedName>
        <fullName evidence="1">Uncharacterized protein</fullName>
    </submittedName>
</protein>
<reference evidence="1" key="2">
    <citation type="submission" date="2015-03" db="EMBL/GenBank/DDBJ databases">
        <authorList>
            <person name="Chow C.-E.T."/>
            <person name="Winget D.M."/>
            <person name="White R.A.III."/>
            <person name="Hallam S.J."/>
            <person name="Suttle C.A."/>
        </authorList>
    </citation>
    <scope>NUCLEOTIDE SEQUENCE</scope>
    <source>
        <strain evidence="1">Anoxic2_3</strain>
    </source>
</reference>
<dbReference type="EMBL" id="KR029587">
    <property type="protein sequence ID" value="AKH46892.1"/>
    <property type="molecule type" value="Genomic_DNA"/>
</dbReference>
<proteinExistence type="predicted"/>
<organism evidence="1">
    <name type="scientific">uncultured marine virus</name>
    <dbReference type="NCBI Taxonomy" id="186617"/>
    <lineage>
        <taxon>Viruses</taxon>
        <taxon>environmental samples</taxon>
    </lineage>
</organism>